<keyword evidence="5" id="KW-1185">Reference proteome</keyword>
<dbReference type="KEGG" id="cpro:CPRO_05340"/>
<evidence type="ECO:0000313" key="4">
    <source>
        <dbReference type="EMBL" id="SHF13370.1"/>
    </source>
</evidence>
<dbReference type="EMBL" id="FQUA01000019">
    <property type="protein sequence ID" value="SHF13370.1"/>
    <property type="molecule type" value="Genomic_DNA"/>
</dbReference>
<proteinExistence type="inferred from homology"/>
<evidence type="ECO:0000313" key="5">
    <source>
        <dbReference type="Proteomes" id="UP000068026"/>
    </source>
</evidence>
<dbReference type="InterPro" id="IPR022986">
    <property type="entry name" value="UPF0237_ACT"/>
</dbReference>
<reference evidence="4" key="3">
    <citation type="submission" date="2016-11" db="EMBL/GenBank/DDBJ databases">
        <authorList>
            <person name="Varghese N."/>
            <person name="Submissions S."/>
        </authorList>
    </citation>
    <scope>NUCLEOTIDE SEQUENCE</scope>
    <source>
        <strain evidence="4">DSM 1682</strain>
    </source>
</reference>
<evidence type="ECO:0000313" key="6">
    <source>
        <dbReference type="Proteomes" id="UP000184204"/>
    </source>
</evidence>
<dbReference type="PANTHER" id="PTHR34875">
    <property type="entry name" value="UPF0237 PROTEIN MJ1558"/>
    <property type="match status" value="1"/>
</dbReference>
<dbReference type="Proteomes" id="UP000184204">
    <property type="component" value="Unassembled WGS sequence"/>
</dbReference>
<sequence length="93" mass="10292">MQEMEKAVITVLGQDCVGITAKVCTVLAESNINILDISQTIVGGYFNMVMVVDITSMKLGYDEISEKLNTLGNEMGLKVKIQHTKIFDAMHRI</sequence>
<name>A0A110A6X4_ANAPI</name>
<dbReference type="Pfam" id="PF13740">
    <property type="entry name" value="ACT_6"/>
    <property type="match status" value="1"/>
</dbReference>
<dbReference type="NCBIfam" id="NF001220">
    <property type="entry name" value="PRK00194.1"/>
    <property type="match status" value="1"/>
</dbReference>
<dbReference type="PANTHER" id="PTHR34875:SF6">
    <property type="entry name" value="UPF0237 PROTEIN MJ1558"/>
    <property type="match status" value="1"/>
</dbReference>
<dbReference type="AlphaFoldDB" id="A0A110A6X4"/>
<evidence type="ECO:0000313" key="3">
    <source>
        <dbReference type="EMBL" id="AMJ40137.1"/>
    </source>
</evidence>
<reference evidence="5" key="2">
    <citation type="submission" date="2016-01" db="EMBL/GenBank/DDBJ databases">
        <authorList>
            <person name="Poehlein A."/>
            <person name="Schlien K."/>
            <person name="Gottschalk G."/>
            <person name="Buckel W."/>
            <person name="Daniel R."/>
        </authorList>
    </citation>
    <scope>NUCLEOTIDE SEQUENCE [LARGE SCALE GENOMIC DNA]</scope>
    <source>
        <strain evidence="5">X2</strain>
    </source>
</reference>
<organism evidence="4 6">
    <name type="scientific">Anaerotignum propionicum DSM 1682</name>
    <dbReference type="NCBI Taxonomy" id="991789"/>
    <lineage>
        <taxon>Bacteria</taxon>
        <taxon>Bacillati</taxon>
        <taxon>Bacillota</taxon>
        <taxon>Clostridia</taxon>
        <taxon>Lachnospirales</taxon>
        <taxon>Anaerotignaceae</taxon>
        <taxon>Anaerotignum</taxon>
    </lineage>
</organism>
<reference evidence="3 5" key="1">
    <citation type="journal article" date="2016" name="Genome Announc.">
        <title>Complete Genome Sequence of the Amino Acid-Fermenting Clostridium propionicum X2 (DSM 1682).</title>
        <authorList>
            <person name="Poehlein A."/>
            <person name="Schlien K."/>
            <person name="Chowdhury N.P."/>
            <person name="Gottschalk G."/>
            <person name="Buckel W."/>
            <person name="Daniel R."/>
        </authorList>
    </citation>
    <scope>NUCLEOTIDE SEQUENCE [LARGE SCALE GENOMIC DNA]</scope>
    <source>
        <strain evidence="3 5">X2</strain>
    </source>
</reference>
<evidence type="ECO:0000259" key="2">
    <source>
        <dbReference type="PROSITE" id="PS51671"/>
    </source>
</evidence>
<feature type="domain" description="ACT" evidence="2">
    <location>
        <begin position="8"/>
        <end position="82"/>
    </location>
</feature>
<dbReference type="Gene3D" id="3.30.70.260">
    <property type="match status" value="1"/>
</dbReference>
<dbReference type="HAMAP" id="MF_01054">
    <property type="entry name" value="UPF0237"/>
    <property type="match status" value="1"/>
</dbReference>
<comment type="similarity">
    <text evidence="1">Belongs to the UPF0237 family.</text>
</comment>
<dbReference type="CDD" id="cd04872">
    <property type="entry name" value="ACT_1ZPV"/>
    <property type="match status" value="1"/>
</dbReference>
<dbReference type="InterPro" id="IPR045865">
    <property type="entry name" value="ACT-like_dom_sf"/>
</dbReference>
<evidence type="ECO:0000256" key="1">
    <source>
        <dbReference type="HAMAP-Rule" id="MF_01054"/>
    </source>
</evidence>
<gene>
    <name evidence="3" type="ORF">CPRO_05340</name>
    <name evidence="4" type="ORF">SAMN02745151_02884</name>
</gene>
<dbReference type="EMBL" id="CP014223">
    <property type="protein sequence ID" value="AMJ40137.1"/>
    <property type="molecule type" value="Genomic_DNA"/>
</dbReference>
<dbReference type="PROSITE" id="PS51671">
    <property type="entry name" value="ACT"/>
    <property type="match status" value="1"/>
</dbReference>
<accession>A0A110A6X4</accession>
<dbReference type="Proteomes" id="UP000068026">
    <property type="component" value="Chromosome"/>
</dbReference>
<reference evidence="6" key="4">
    <citation type="submission" date="2016-11" db="EMBL/GenBank/DDBJ databases">
        <authorList>
            <person name="Jaros S."/>
            <person name="Januszkiewicz K."/>
            <person name="Wedrychowicz H."/>
        </authorList>
    </citation>
    <scope>NUCLEOTIDE SEQUENCE [LARGE SCALE GENOMIC DNA]</scope>
    <source>
        <strain evidence="6">DSM 1682</strain>
    </source>
</reference>
<protein>
    <recommendedName>
        <fullName evidence="1">UPF0237 protein CPRO_05340</fullName>
    </recommendedName>
</protein>
<dbReference type="InterPro" id="IPR050990">
    <property type="entry name" value="UPF0237/GcvR_regulator"/>
</dbReference>
<dbReference type="InterPro" id="IPR002912">
    <property type="entry name" value="ACT_dom"/>
</dbReference>
<dbReference type="SUPFAM" id="SSF55021">
    <property type="entry name" value="ACT-like"/>
    <property type="match status" value="1"/>
</dbReference>